<dbReference type="PANTHER" id="PTHR10887">
    <property type="entry name" value="DNA2/NAM7 HELICASE FAMILY"/>
    <property type="match status" value="1"/>
</dbReference>
<keyword evidence="1" id="KW-0067">ATP-binding</keyword>
<feature type="domain" description="DNA2/NAM7 helicase-like C-terminal" evidence="3">
    <location>
        <begin position="640"/>
        <end position="849"/>
    </location>
</feature>
<comment type="caution">
    <text evidence="4">The sequence shown here is derived from an EMBL/GenBank/DDBJ whole genome shotgun (WGS) entry which is preliminary data.</text>
</comment>
<dbReference type="EMBL" id="CAJVRM010000118">
    <property type="protein sequence ID" value="CAG8974926.1"/>
    <property type="molecule type" value="Genomic_DNA"/>
</dbReference>
<dbReference type="InterPro" id="IPR045055">
    <property type="entry name" value="DNA2/NAM7-like"/>
</dbReference>
<gene>
    <name evidence="4" type="ORF">HYALB_00007603</name>
</gene>
<dbReference type="AlphaFoldDB" id="A0A9N9Q5Y6"/>
<keyword evidence="5" id="KW-1185">Reference proteome</keyword>
<name>A0A9N9Q5Y6_9HELO</name>
<sequence length="1042" mass="117626">MSYSPDAAALENKARGEGGRWWLVNAKRAPLNNLLICNSSQRRLLFNHLHNTVRNPQSDHLSSLQNWGQEHLPVGLRFHGWLLRGQCQKEWVGSGEAVENEAVTKLSEAFSPKKLDGSFKLVSVVLIRREPYYTEEYQELFDNFWIELVQNNIFNVSLPHQIWMQKPGKQNADQPIKRYATHPARYTFPSLEHYELTLGAALVHEIGHEREVIAKYFSPKKMQYAFVYSCQEGQIFLMVEIPQDGDLQELVPGDKMDLHIKALVDDNYNNISPRTGSPGTIKNASVFKVINAGKFILEIRSYVSYEVRKHWLRRGSWVEMGIQMQQNLLPAQRQLMALERIVQQSQQSKRQKLQNLLLHGSMPHNEDALPKHTLNELSAEEFTVWSLFMDSQHLNTRQTDAVLKVVDNNFSLVIGPPGTGKTSFNGVVTTACSASGHKTEQVNNALRNLVVQDNALRGVPARMADRMGLLVLPTLSGFKRDMYPNLEKYKDHRMKNWVVPDQYKLWPRMKAHIEREAQRGEAEYIQWLRDYQCIAGGGRLEKAADMTKYQLLLKKVQSTVIENGGVNVIVSTCNNSALLWDLGKWKPDIALIDECAYALEMDSLISLSHGAANVLIVGDHNQLRPLVKSRGFQEYAQQHSTSLFERLVHLFPEHVVMLNENYRSHPDVSDFVYKLTYGHVENKWASVPSNVAQDVNFAVEEVFQQSRLCQHLGITRRDPTLAKYPKQNRSLLNYANVNAILAMVRQMYATVDQQGNRVVDLTKVVIITGYHDQMVAIRNALRLDGFDDTNGPSVKTIDTMQGNENNWIIFDMTTANPNHGADLGFVGKDWHRLNVALTRAQNNLWIVGNLDLWWSELNIIYAHHDARNLACFLLDLVQRGNVLDCSNVDADHISGDDDHGDEAVLAMPSPEPVIIDPEVKKLKAEWADLTKQQAFLDKLALRVQKVYDYAETERLAFLANPQHVGTAGNFDGPEETSAVEEGDGNGDVEMTGTGTGEGAVGEGATGSGFVQAGEDFVDFGRCSTTEYLGSQSIMVIWEWGDG</sequence>
<dbReference type="GO" id="GO:0004386">
    <property type="term" value="F:helicase activity"/>
    <property type="evidence" value="ECO:0007669"/>
    <property type="project" value="InterPro"/>
</dbReference>
<reference evidence="4" key="1">
    <citation type="submission" date="2021-07" db="EMBL/GenBank/DDBJ databases">
        <authorList>
            <person name="Durling M."/>
        </authorList>
    </citation>
    <scope>NUCLEOTIDE SEQUENCE</scope>
</reference>
<dbReference type="InterPro" id="IPR047187">
    <property type="entry name" value="SF1_C_Upf1"/>
</dbReference>
<organism evidence="4 5">
    <name type="scientific">Hymenoscyphus albidus</name>
    <dbReference type="NCBI Taxonomy" id="595503"/>
    <lineage>
        <taxon>Eukaryota</taxon>
        <taxon>Fungi</taxon>
        <taxon>Dikarya</taxon>
        <taxon>Ascomycota</taxon>
        <taxon>Pezizomycotina</taxon>
        <taxon>Leotiomycetes</taxon>
        <taxon>Helotiales</taxon>
        <taxon>Helotiaceae</taxon>
        <taxon>Hymenoscyphus</taxon>
    </lineage>
</organism>
<dbReference type="SUPFAM" id="SSF52540">
    <property type="entry name" value="P-loop containing nucleoside triphosphate hydrolases"/>
    <property type="match status" value="1"/>
</dbReference>
<proteinExistence type="predicted"/>
<dbReference type="InterPro" id="IPR041677">
    <property type="entry name" value="DNA2/NAM7_AAA_11"/>
</dbReference>
<keyword evidence="1" id="KW-0347">Helicase</keyword>
<dbReference type="PANTHER" id="PTHR10887:SF495">
    <property type="entry name" value="HELICASE SENATAXIN ISOFORM X1-RELATED"/>
    <property type="match status" value="1"/>
</dbReference>
<keyword evidence="1" id="KW-0547">Nucleotide-binding</keyword>
<evidence type="ECO:0000259" key="2">
    <source>
        <dbReference type="Pfam" id="PF13086"/>
    </source>
</evidence>
<dbReference type="Pfam" id="PF13087">
    <property type="entry name" value="AAA_12"/>
    <property type="match status" value="1"/>
</dbReference>
<dbReference type="OrthoDB" id="3564945at2759"/>
<protein>
    <submittedName>
        <fullName evidence="4">Uncharacterized protein</fullName>
    </submittedName>
</protein>
<dbReference type="Proteomes" id="UP000701801">
    <property type="component" value="Unassembled WGS sequence"/>
</dbReference>
<dbReference type="Pfam" id="PF13086">
    <property type="entry name" value="AAA_11"/>
    <property type="match status" value="1"/>
</dbReference>
<accession>A0A9N9Q5Y6</accession>
<dbReference type="Gene3D" id="3.40.50.300">
    <property type="entry name" value="P-loop containing nucleotide triphosphate hydrolases"/>
    <property type="match status" value="2"/>
</dbReference>
<evidence type="ECO:0000259" key="3">
    <source>
        <dbReference type="Pfam" id="PF13087"/>
    </source>
</evidence>
<dbReference type="InterPro" id="IPR041679">
    <property type="entry name" value="DNA2/NAM7-like_C"/>
</dbReference>
<dbReference type="CDD" id="cd18808">
    <property type="entry name" value="SF1_C_Upf1"/>
    <property type="match status" value="1"/>
</dbReference>
<evidence type="ECO:0000256" key="1">
    <source>
        <dbReference type="ARBA" id="ARBA00022806"/>
    </source>
</evidence>
<evidence type="ECO:0000313" key="5">
    <source>
        <dbReference type="Proteomes" id="UP000701801"/>
    </source>
</evidence>
<evidence type="ECO:0000313" key="4">
    <source>
        <dbReference type="EMBL" id="CAG8974926.1"/>
    </source>
</evidence>
<keyword evidence="1" id="KW-0378">Hydrolase</keyword>
<dbReference type="InterPro" id="IPR027417">
    <property type="entry name" value="P-loop_NTPase"/>
</dbReference>
<feature type="domain" description="DNA2/NAM7 helicase helicase" evidence="2">
    <location>
        <begin position="554"/>
        <end position="630"/>
    </location>
</feature>